<name>A0ACB5SSY7_AMBMO</name>
<comment type="caution">
    <text evidence="1">The sequence shown here is derived from an EMBL/GenBank/DDBJ whole genome shotgun (WGS) entry which is preliminary data.</text>
</comment>
<dbReference type="Proteomes" id="UP001165064">
    <property type="component" value="Unassembled WGS sequence"/>
</dbReference>
<accession>A0ACB5SSY7</accession>
<organism evidence="1 2">
    <name type="scientific">Ambrosiozyma monospora</name>
    <name type="common">Yeast</name>
    <name type="synonym">Endomycopsis monosporus</name>
    <dbReference type="NCBI Taxonomy" id="43982"/>
    <lineage>
        <taxon>Eukaryota</taxon>
        <taxon>Fungi</taxon>
        <taxon>Dikarya</taxon>
        <taxon>Ascomycota</taxon>
        <taxon>Saccharomycotina</taxon>
        <taxon>Pichiomycetes</taxon>
        <taxon>Pichiales</taxon>
        <taxon>Pichiaceae</taxon>
        <taxon>Ambrosiozyma</taxon>
    </lineage>
</organism>
<keyword evidence="2" id="KW-1185">Reference proteome</keyword>
<proteinExistence type="predicted"/>
<gene>
    <name evidence="1" type="ORF">Amon02_000082100</name>
</gene>
<reference evidence="1" key="1">
    <citation type="submission" date="2023-04" db="EMBL/GenBank/DDBJ databases">
        <title>Ambrosiozyma monospora NBRC 10751.</title>
        <authorList>
            <person name="Ichikawa N."/>
            <person name="Sato H."/>
            <person name="Tonouchi N."/>
        </authorList>
    </citation>
    <scope>NUCLEOTIDE SEQUENCE</scope>
    <source>
        <strain evidence="1">NBRC 10751</strain>
    </source>
</reference>
<dbReference type="EMBL" id="BSXS01000329">
    <property type="protein sequence ID" value="GME72032.1"/>
    <property type="molecule type" value="Genomic_DNA"/>
</dbReference>
<sequence>MRSTGFGFMGTSNVNSVLTLKKAAYKEDELPTLDGHVPKDDDEKPETEKAFIPKRLKFMVRSCIQKQFVENKNLLPSQKIDWPIICEDQTTLIWLKCFGLKVATLNEVDLLFKGRGPLAKPSPRSNDNGKDESTLVPEPEQEHYTVIPKKSRKSRKKKTVKIVKPKVRIGEDGIQRESYNTITFAPRGQGQLWTP</sequence>
<evidence type="ECO:0000313" key="2">
    <source>
        <dbReference type="Proteomes" id="UP001165064"/>
    </source>
</evidence>
<evidence type="ECO:0000313" key="1">
    <source>
        <dbReference type="EMBL" id="GME72032.1"/>
    </source>
</evidence>
<protein>
    <submittedName>
        <fullName evidence="1">Unnamed protein product</fullName>
    </submittedName>
</protein>